<sequence>MDIELSNQHHLQPTEADGNPLPDDDSPFIEANTISSSLEEIAENHIIPVFVKDNEPLISHAEFIERARGICHHVFEGETILEPNVRISHPVKGRIPSAKGKPADQLEEHEKTLYYERLAFVIQIPSITNQIQGDSLSLTVGGVKAYNLDNMNSKKGSLEHFKICIGFINKICTNLCIWGKGFSETLEVTSARELEGRIYNLITEFDIDSCIKELEKYNNFELTEEQFAQLVGRARLYQYLPSKQKKQLPELSLNDTQIATVAKEYYRNDHFGGRSDGSINLWDLYNLFTGANKSSYIDTFLDRSVNATQFTAHIAKALEEDTDFWFLN</sequence>
<gene>
    <name evidence="2" type="ORF">SAMN05443144_1297</name>
</gene>
<dbReference type="STRING" id="1194090.SAMN05443144_1297"/>
<keyword evidence="3" id="KW-1185">Reference proteome</keyword>
<dbReference type="RefSeq" id="WP_073068029.1">
    <property type="nucleotide sequence ID" value="NZ_FQUS01000029.1"/>
</dbReference>
<accession>A0A1M5JZZ5</accession>
<evidence type="ECO:0000313" key="3">
    <source>
        <dbReference type="Proteomes" id="UP000184041"/>
    </source>
</evidence>
<feature type="region of interest" description="Disordered" evidence="1">
    <location>
        <begin position="1"/>
        <end position="27"/>
    </location>
</feature>
<reference evidence="2 3" key="1">
    <citation type="submission" date="2016-11" db="EMBL/GenBank/DDBJ databases">
        <authorList>
            <person name="Jaros S."/>
            <person name="Januszkiewicz K."/>
            <person name="Wedrychowicz H."/>
        </authorList>
    </citation>
    <scope>NUCLEOTIDE SEQUENCE [LARGE SCALE GENOMIC DNA]</scope>
    <source>
        <strain evidence="2 3">DSM 21986</strain>
    </source>
</reference>
<dbReference type="OrthoDB" id="995338at2"/>
<protein>
    <recommendedName>
        <fullName evidence="4">DUF3871 family protein</fullName>
    </recommendedName>
</protein>
<evidence type="ECO:0000313" key="2">
    <source>
        <dbReference type="EMBL" id="SHG46104.1"/>
    </source>
</evidence>
<dbReference type="Pfam" id="PF12987">
    <property type="entry name" value="DUF3871"/>
    <property type="match status" value="1"/>
</dbReference>
<name>A0A1M5JZZ5_9BACT</name>
<dbReference type="EMBL" id="FQUS01000029">
    <property type="protein sequence ID" value="SHG46104.1"/>
    <property type="molecule type" value="Genomic_DNA"/>
</dbReference>
<dbReference type="AlphaFoldDB" id="A0A1M5JZZ5"/>
<organism evidence="2 3">
    <name type="scientific">Fodinibius roseus</name>
    <dbReference type="NCBI Taxonomy" id="1194090"/>
    <lineage>
        <taxon>Bacteria</taxon>
        <taxon>Pseudomonadati</taxon>
        <taxon>Balneolota</taxon>
        <taxon>Balneolia</taxon>
        <taxon>Balneolales</taxon>
        <taxon>Balneolaceae</taxon>
        <taxon>Fodinibius</taxon>
    </lineage>
</organism>
<dbReference type="Proteomes" id="UP000184041">
    <property type="component" value="Unassembled WGS sequence"/>
</dbReference>
<proteinExistence type="predicted"/>
<evidence type="ECO:0000256" key="1">
    <source>
        <dbReference type="SAM" id="MobiDB-lite"/>
    </source>
</evidence>
<evidence type="ECO:0008006" key="4">
    <source>
        <dbReference type="Google" id="ProtNLM"/>
    </source>
</evidence>
<feature type="compositionally biased region" description="Polar residues" evidence="1">
    <location>
        <begin position="1"/>
        <end position="11"/>
    </location>
</feature>
<dbReference type="InterPro" id="IPR024353">
    <property type="entry name" value="DUF3871"/>
</dbReference>